<organism evidence="1 4">
    <name type="scientific">Methanohalophilus halophilus</name>
    <dbReference type="NCBI Taxonomy" id="2177"/>
    <lineage>
        <taxon>Archaea</taxon>
        <taxon>Methanobacteriati</taxon>
        <taxon>Methanobacteriota</taxon>
        <taxon>Stenosarchaea group</taxon>
        <taxon>Methanomicrobia</taxon>
        <taxon>Methanosarcinales</taxon>
        <taxon>Methanosarcinaceae</taxon>
        <taxon>Methanohalophilus</taxon>
    </lineage>
</organism>
<reference evidence="3 5" key="2">
    <citation type="submission" date="2016-10" db="EMBL/GenBank/DDBJ databases">
        <authorList>
            <person name="de Groot N.N."/>
        </authorList>
    </citation>
    <scope>NUCLEOTIDE SEQUENCE [LARGE SCALE GENOMIC DNA]</scope>
    <source>
        <strain evidence="3 5">Z-7982</strain>
    </source>
</reference>
<dbReference type="EMBL" id="RJJG01000003">
    <property type="protein sequence ID" value="RNI09642.1"/>
    <property type="molecule type" value="Genomic_DNA"/>
</dbReference>
<evidence type="ECO:0000313" key="3">
    <source>
        <dbReference type="EMBL" id="SDW50777.1"/>
    </source>
</evidence>
<dbReference type="KEGG" id="mhaz:BHR79_07220"/>
<protein>
    <submittedName>
        <fullName evidence="1">Uncharacterized protein</fullName>
    </submittedName>
</protein>
<gene>
    <name evidence="1" type="ORF">BHR79_07220</name>
    <name evidence="2" type="ORF">EFE40_03015</name>
    <name evidence="3" type="ORF">SAMN04515625_1067</name>
</gene>
<dbReference type="Proteomes" id="UP000198669">
    <property type="component" value="Unassembled WGS sequence"/>
</dbReference>
<reference evidence="2 6" key="3">
    <citation type="submission" date="2018-10" db="EMBL/GenBank/DDBJ databases">
        <title>Cultivation of a novel Methanohalophilus strain from Kebrit Deep of the Red Sea and a genomic comparison of members of the genus Methanohalophilus.</title>
        <authorList>
            <person name="Guan Y."/>
            <person name="Ngugi D.K."/>
            <person name="Stingl U."/>
        </authorList>
    </citation>
    <scope>NUCLEOTIDE SEQUENCE [LARGE SCALE GENOMIC DNA]</scope>
    <source>
        <strain evidence="2 6">DSM 3094</strain>
    </source>
</reference>
<dbReference type="Proteomes" id="UP000267921">
    <property type="component" value="Unassembled WGS sequence"/>
</dbReference>
<dbReference type="AlphaFoldDB" id="A0A1L3Q336"/>
<keyword evidence="4" id="KW-1185">Reference proteome</keyword>
<dbReference type="RefSeq" id="WP_072561723.1">
    <property type="nucleotide sequence ID" value="NZ_CP017921.1"/>
</dbReference>
<dbReference type="STRING" id="2177.BHR79_07220"/>
<name>A0A1L3Q336_9EURY</name>
<dbReference type="EMBL" id="FNMU01000003">
    <property type="protein sequence ID" value="SDW50777.1"/>
    <property type="molecule type" value="Genomic_DNA"/>
</dbReference>
<dbReference type="OrthoDB" id="141125at2157"/>
<evidence type="ECO:0000313" key="2">
    <source>
        <dbReference type="EMBL" id="RNI09642.1"/>
    </source>
</evidence>
<reference evidence="1 4" key="1">
    <citation type="submission" date="2016-10" db="EMBL/GenBank/DDBJ databases">
        <title>Methanohalophilus halophilus.</title>
        <authorList>
            <person name="L'haridon S."/>
        </authorList>
    </citation>
    <scope>NUCLEOTIDE SEQUENCE [LARGE SCALE GENOMIC DNA]</scope>
    <source>
        <strain evidence="1 4">Z-7982</strain>
    </source>
</reference>
<sequence>MKRNPTSLPFRIFLFFLVLLFALNIAVMAVSAEDIDWKDPEEYTLDWGEEVNVSGYTIKAIDFSKSSPTDVEDDFVLLSVKSNKSDSWTAVLGTNQSVFPPTKVFDGLVKINASKIVTGSDILIPYTVINVSISNETKTSTSWINDSVSFSRITVNEIYIDQKAHVIVKVSNLKGIHFEKIFMDTSLPDGLIVDPDQDLYFEGSLPSRKDKTFHYSVRAIKPGNYTLNPVHLNLTYLGIDYHLKTNDSNLVVHGPFVNISKEYSLKAEDGAYFIDISTIATNEGDRAAYVKFEDRMPDEVEIIGKDKDKSGVIYPDQSFTIDSSLTVEEKRNLVLPASFASFSDSSGYSGSVSSGNILIPLATFNEADEKAKSKEPVEINTSVKPDNESINRTNNTSLFGSVRSIKDFVNVTMEIIYDSLNF</sequence>
<dbReference type="EMBL" id="CP017921">
    <property type="protein sequence ID" value="APH39292.1"/>
    <property type="molecule type" value="Genomic_DNA"/>
</dbReference>
<dbReference type="Proteomes" id="UP000186879">
    <property type="component" value="Chromosome"/>
</dbReference>
<accession>A0A1L3Q336</accession>
<evidence type="ECO:0000313" key="6">
    <source>
        <dbReference type="Proteomes" id="UP000267921"/>
    </source>
</evidence>
<dbReference type="GeneID" id="30583544"/>
<evidence type="ECO:0000313" key="1">
    <source>
        <dbReference type="EMBL" id="APH39292.1"/>
    </source>
</evidence>
<evidence type="ECO:0000313" key="4">
    <source>
        <dbReference type="Proteomes" id="UP000186879"/>
    </source>
</evidence>
<proteinExistence type="predicted"/>
<evidence type="ECO:0000313" key="5">
    <source>
        <dbReference type="Proteomes" id="UP000198669"/>
    </source>
</evidence>